<keyword evidence="1" id="KW-0732">Signal</keyword>
<protein>
    <recommendedName>
        <fullName evidence="4">Secreted protein</fullName>
    </recommendedName>
</protein>
<gene>
    <name evidence="2" type="ORF">V5799_019146</name>
</gene>
<feature type="signal peptide" evidence="1">
    <location>
        <begin position="1"/>
        <end position="21"/>
    </location>
</feature>
<dbReference type="PANTHER" id="PTHR33964:SF1">
    <property type="entry name" value="RE45066P"/>
    <property type="match status" value="1"/>
</dbReference>
<dbReference type="PROSITE" id="PS51257">
    <property type="entry name" value="PROKAR_LIPOPROTEIN"/>
    <property type="match status" value="1"/>
</dbReference>
<evidence type="ECO:0000313" key="3">
    <source>
        <dbReference type="Proteomes" id="UP001321473"/>
    </source>
</evidence>
<dbReference type="PANTHER" id="PTHR33964">
    <property type="entry name" value="RE45066P-RELATED"/>
    <property type="match status" value="1"/>
</dbReference>
<accession>A0AAQ4EY51</accession>
<reference evidence="2 3" key="1">
    <citation type="journal article" date="2023" name="Arcadia Sci">
        <title>De novo assembly of a long-read Amblyomma americanum tick genome.</title>
        <authorList>
            <person name="Chou S."/>
            <person name="Poskanzer K.E."/>
            <person name="Rollins M."/>
            <person name="Thuy-Boun P.S."/>
        </authorList>
    </citation>
    <scope>NUCLEOTIDE SEQUENCE [LARGE SCALE GENOMIC DNA]</scope>
    <source>
        <strain evidence="2">F_SG_1</strain>
        <tissue evidence="2">Salivary glands</tissue>
    </source>
</reference>
<keyword evidence="3" id="KW-1185">Reference proteome</keyword>
<dbReference type="AlphaFoldDB" id="A0AAQ4EY51"/>
<dbReference type="EMBL" id="JARKHS020009751">
    <property type="protein sequence ID" value="KAK8779512.1"/>
    <property type="molecule type" value="Genomic_DNA"/>
</dbReference>
<dbReference type="Proteomes" id="UP001321473">
    <property type="component" value="Unassembled WGS sequence"/>
</dbReference>
<organism evidence="2 3">
    <name type="scientific">Amblyomma americanum</name>
    <name type="common">Lone star tick</name>
    <dbReference type="NCBI Taxonomy" id="6943"/>
    <lineage>
        <taxon>Eukaryota</taxon>
        <taxon>Metazoa</taxon>
        <taxon>Ecdysozoa</taxon>
        <taxon>Arthropoda</taxon>
        <taxon>Chelicerata</taxon>
        <taxon>Arachnida</taxon>
        <taxon>Acari</taxon>
        <taxon>Parasitiformes</taxon>
        <taxon>Ixodida</taxon>
        <taxon>Ixodoidea</taxon>
        <taxon>Ixodidae</taxon>
        <taxon>Amblyomminae</taxon>
        <taxon>Amblyomma</taxon>
    </lineage>
</organism>
<proteinExistence type="predicted"/>
<evidence type="ECO:0000313" key="2">
    <source>
        <dbReference type="EMBL" id="KAK8779512.1"/>
    </source>
</evidence>
<feature type="chain" id="PRO_5042949200" description="Secreted protein" evidence="1">
    <location>
        <begin position="22"/>
        <end position="238"/>
    </location>
</feature>
<evidence type="ECO:0008006" key="4">
    <source>
        <dbReference type="Google" id="ProtNLM"/>
    </source>
</evidence>
<evidence type="ECO:0000256" key="1">
    <source>
        <dbReference type="SAM" id="SignalP"/>
    </source>
</evidence>
<comment type="caution">
    <text evidence="2">The sequence shown here is derived from an EMBL/GenBank/DDBJ whole genome shotgun (WGS) entry which is preliminary data.</text>
</comment>
<name>A0AAQ4EY51_AMBAM</name>
<sequence length="238" mass="25567">MASGGRILILVVASVLGACQAQLKEGCKIETLRACGDDFVPYYKSPHLHESGQEFDEGCAKDKTQIPCTLKFIKECTQGLSQAAALVSVKALEENIEAICTIGSEAYKNYQGLIKCMNSVGDKLHKCVKSFHDVLERAVVKGARKDVIPSTCCAYHVASDCISNALTPCESVGAKAFMAGVVEQMFGETLNLVCGQHKKGSNACKALPQPPRLGPNDRRIPNFVELTLGTSSSIGRRN</sequence>